<dbReference type="SUPFAM" id="SSF46894">
    <property type="entry name" value="C-terminal effector domain of the bipartite response regulators"/>
    <property type="match status" value="1"/>
</dbReference>
<dbReference type="SMART" id="SM00448">
    <property type="entry name" value="REC"/>
    <property type="match status" value="1"/>
</dbReference>
<dbReference type="InterPro" id="IPR016032">
    <property type="entry name" value="Sig_transdc_resp-reg_C-effctor"/>
</dbReference>
<keyword evidence="8" id="KW-1185">Reference proteome</keyword>
<dbReference type="PANTHER" id="PTHR44688">
    <property type="entry name" value="DNA-BINDING TRANSCRIPTIONAL ACTIVATOR DEVR_DOSR"/>
    <property type="match status" value="1"/>
</dbReference>
<evidence type="ECO:0000313" key="7">
    <source>
        <dbReference type="EMBL" id="TGD99667.1"/>
    </source>
</evidence>
<dbReference type="SMART" id="SM00421">
    <property type="entry name" value="HTH_LUXR"/>
    <property type="match status" value="1"/>
</dbReference>
<dbReference type="Pfam" id="PF00196">
    <property type="entry name" value="GerE"/>
    <property type="match status" value="1"/>
</dbReference>
<dbReference type="PROSITE" id="PS50110">
    <property type="entry name" value="RESPONSE_REGULATORY"/>
    <property type="match status" value="1"/>
</dbReference>
<dbReference type="AlphaFoldDB" id="A0A4Z0NSS9"/>
<feature type="domain" description="Response regulatory" evidence="6">
    <location>
        <begin position="9"/>
        <end position="121"/>
    </location>
</feature>
<evidence type="ECO:0000259" key="6">
    <source>
        <dbReference type="PROSITE" id="PS50110"/>
    </source>
</evidence>
<dbReference type="InterPro" id="IPR001789">
    <property type="entry name" value="Sig_transdc_resp-reg_receiver"/>
</dbReference>
<protein>
    <submittedName>
        <fullName evidence="7">Response regulator transcription factor</fullName>
    </submittedName>
</protein>
<dbReference type="Gene3D" id="3.40.50.2300">
    <property type="match status" value="1"/>
</dbReference>
<evidence type="ECO:0000313" key="8">
    <source>
        <dbReference type="Proteomes" id="UP000297535"/>
    </source>
</evidence>
<keyword evidence="4" id="KW-0597">Phosphoprotein</keyword>
<evidence type="ECO:0000259" key="5">
    <source>
        <dbReference type="PROSITE" id="PS50043"/>
    </source>
</evidence>
<gene>
    <name evidence="7" type="ORF">EU555_10810</name>
</gene>
<reference evidence="7 8" key="1">
    <citation type="submission" date="2019-04" db="EMBL/GenBank/DDBJ databases">
        <authorList>
            <person name="Feng G."/>
            <person name="Zhu H."/>
        </authorList>
    </citation>
    <scope>NUCLEOTIDE SEQUENCE [LARGE SCALE GENOMIC DNA]</scope>
    <source>
        <strain evidence="7 8">6HR-1</strain>
    </source>
</reference>
<dbReference type="PROSITE" id="PS50043">
    <property type="entry name" value="HTH_LUXR_2"/>
    <property type="match status" value="1"/>
</dbReference>
<dbReference type="OrthoDB" id="9782655at2"/>
<dbReference type="PANTHER" id="PTHR44688:SF16">
    <property type="entry name" value="DNA-BINDING TRANSCRIPTIONAL ACTIVATOR DEVR_DOSR"/>
    <property type="match status" value="1"/>
</dbReference>
<dbReference type="Gene3D" id="1.10.10.10">
    <property type="entry name" value="Winged helix-like DNA-binding domain superfamily/Winged helix DNA-binding domain"/>
    <property type="match status" value="1"/>
</dbReference>
<evidence type="ECO:0000256" key="4">
    <source>
        <dbReference type="PROSITE-ProRule" id="PRU00169"/>
    </source>
</evidence>
<dbReference type="Proteomes" id="UP000297535">
    <property type="component" value="Unassembled WGS sequence"/>
</dbReference>
<dbReference type="GO" id="GO:0003677">
    <property type="term" value="F:DNA binding"/>
    <property type="evidence" value="ECO:0007669"/>
    <property type="project" value="UniProtKB-KW"/>
</dbReference>
<sequence>MSPPGGDGIVYVVDDDWRICEALDELMAASGLSARTFQSMGAYLAHNQANLPGCLGLDVDLLDTNGLDVQEQIADDHPPIVFITGHGDNPFFVRDIKRGAVNFLTKPYGDAELLAPIRKAIELDRAGRAHWAELQILRSRYNRLTPREREALPLFVSGLLNKQAAAELGSSDVTMQIHRSKIMHKMDKYSLADLVRMAGKLKISINHSRAGKRPFHGDHP</sequence>
<proteinExistence type="predicted"/>
<keyword evidence="2" id="KW-0238">DNA-binding</keyword>
<feature type="domain" description="HTH luxR-type" evidence="5">
    <location>
        <begin position="137"/>
        <end position="202"/>
    </location>
</feature>
<dbReference type="PRINTS" id="PR00038">
    <property type="entry name" value="HTHLUXR"/>
</dbReference>
<dbReference type="Pfam" id="PF00072">
    <property type="entry name" value="Response_reg"/>
    <property type="match status" value="1"/>
</dbReference>
<accession>A0A4Z0NSS9</accession>
<dbReference type="InterPro" id="IPR000792">
    <property type="entry name" value="Tscrpt_reg_LuxR_C"/>
</dbReference>
<dbReference type="RefSeq" id="WP_135414674.1">
    <property type="nucleotide sequence ID" value="NZ_SRLB01000007.1"/>
</dbReference>
<name>A0A4Z0NSS9_9HYPH</name>
<organism evidence="7 8">
    <name type="scientific">Methylobacterium nonmethylotrophicum</name>
    <dbReference type="NCBI Taxonomy" id="1141884"/>
    <lineage>
        <taxon>Bacteria</taxon>
        <taxon>Pseudomonadati</taxon>
        <taxon>Pseudomonadota</taxon>
        <taxon>Alphaproteobacteria</taxon>
        <taxon>Hyphomicrobiales</taxon>
        <taxon>Methylobacteriaceae</taxon>
        <taxon>Methylobacterium</taxon>
    </lineage>
</organism>
<evidence type="ECO:0000256" key="1">
    <source>
        <dbReference type="ARBA" id="ARBA00023015"/>
    </source>
</evidence>
<keyword evidence="3" id="KW-0804">Transcription</keyword>
<keyword evidence="1" id="KW-0805">Transcription regulation</keyword>
<comment type="caution">
    <text evidence="7">The sequence shown here is derived from an EMBL/GenBank/DDBJ whole genome shotgun (WGS) entry which is preliminary data.</text>
</comment>
<evidence type="ECO:0000256" key="3">
    <source>
        <dbReference type="ARBA" id="ARBA00023163"/>
    </source>
</evidence>
<dbReference type="EMBL" id="SRLB01000007">
    <property type="protein sequence ID" value="TGD99667.1"/>
    <property type="molecule type" value="Genomic_DNA"/>
</dbReference>
<dbReference type="InterPro" id="IPR011006">
    <property type="entry name" value="CheY-like_superfamily"/>
</dbReference>
<dbReference type="SUPFAM" id="SSF52172">
    <property type="entry name" value="CheY-like"/>
    <property type="match status" value="1"/>
</dbReference>
<dbReference type="CDD" id="cd06170">
    <property type="entry name" value="LuxR_C_like"/>
    <property type="match status" value="1"/>
</dbReference>
<feature type="modified residue" description="4-aspartylphosphate" evidence="4">
    <location>
        <position position="58"/>
    </location>
</feature>
<dbReference type="GO" id="GO:0006355">
    <property type="term" value="P:regulation of DNA-templated transcription"/>
    <property type="evidence" value="ECO:0007669"/>
    <property type="project" value="InterPro"/>
</dbReference>
<dbReference type="GO" id="GO:0000160">
    <property type="term" value="P:phosphorelay signal transduction system"/>
    <property type="evidence" value="ECO:0007669"/>
    <property type="project" value="InterPro"/>
</dbReference>
<evidence type="ECO:0000256" key="2">
    <source>
        <dbReference type="ARBA" id="ARBA00023125"/>
    </source>
</evidence>
<dbReference type="InterPro" id="IPR036388">
    <property type="entry name" value="WH-like_DNA-bd_sf"/>
</dbReference>